<dbReference type="Proteomes" id="UP001595075">
    <property type="component" value="Unassembled WGS sequence"/>
</dbReference>
<gene>
    <name evidence="1" type="ORF">VTL71DRAFT_5206</name>
</gene>
<evidence type="ECO:0000313" key="2">
    <source>
        <dbReference type="Proteomes" id="UP001595075"/>
    </source>
</evidence>
<comment type="caution">
    <text evidence="1">The sequence shown here is derived from an EMBL/GenBank/DDBJ whole genome shotgun (WGS) entry which is preliminary data.</text>
</comment>
<organism evidence="1 2">
    <name type="scientific">Oculimacula yallundae</name>
    <dbReference type="NCBI Taxonomy" id="86028"/>
    <lineage>
        <taxon>Eukaryota</taxon>
        <taxon>Fungi</taxon>
        <taxon>Dikarya</taxon>
        <taxon>Ascomycota</taxon>
        <taxon>Pezizomycotina</taxon>
        <taxon>Leotiomycetes</taxon>
        <taxon>Helotiales</taxon>
        <taxon>Ploettnerulaceae</taxon>
        <taxon>Oculimacula</taxon>
    </lineage>
</organism>
<name>A0ABR4C0F8_9HELO</name>
<accession>A0ABR4C0F8</accession>
<proteinExistence type="predicted"/>
<protein>
    <submittedName>
        <fullName evidence="1">Uncharacterized protein</fullName>
    </submittedName>
</protein>
<evidence type="ECO:0000313" key="1">
    <source>
        <dbReference type="EMBL" id="KAL2063401.1"/>
    </source>
</evidence>
<sequence length="786" mass="88460">MANSLPSSYALKYGIHPGAPFGPGKSGLTPVAPSFGVAQPSIQTLRDLTENYQRRVLNGYTSRELEELDCLTNRQLHPNDLTNHILPIFQQSNWSQASSQPYPELDESTLGADIHGKPRIGKIPWNGSDPRIWMHLEPCVKLACQILCRVHSLPWFDALITENYESIPPNRFQPEDILASSMADLQRQFKKFRPRTQNERARGPDSREKLRTLISEVLLPKLKLGFMSDGVNPNTGPSVSPSEATFYGVTLLSNNSDICIYLSCDLLTPLMRQDLTSSERLLQTFQVAVTLVHEFMVSCLPVSEYSCLTTIAHATHMAVSYFERGRFKGTYPHDFEPYYQQEQQNELGFSFEQALFGHIMDPMSREALPIDVRNTTPEIAVFTASFPHERTALYSRSPILINPSITDPLFLSPLPVTFYENLNSDVFWNVHVRAMGLKAIQSPKAISTLYFKIGTGGLPLTGDYTRTVEARETMRLAGMTPRERAEHAKLMRKDFVATYQPLTVERDQKVYKIRNQADIIHLTSTANPMIQSIGSEFLVMIEELSDIHKRICGMLSTMETELGGDLLDTRRSISSFHLEFIQFVVGYFPCPFVEWQLRLEKVVSDLDRLLPRPSSTMSRQQQVGAILPVPSLPQTFHPAGDNFNKSAQLAIPDIDMVSPTSHLPPISLAPPLPDYDAMIERAVNSINDKDTLKSLCEQILGSLTVEFYIRAVARVLMTSTGTMPAQQRLDEIAIGLQTLNSIAQKDRNCFRRPLKFEDILKLVNDLQTEAEELLRAQQATTTISGH</sequence>
<keyword evidence="2" id="KW-1185">Reference proteome</keyword>
<reference evidence="1 2" key="1">
    <citation type="journal article" date="2024" name="Commun. Biol.">
        <title>Comparative genomic analysis of thermophilic fungi reveals convergent evolutionary adaptations and gene losses.</title>
        <authorList>
            <person name="Steindorff A.S."/>
            <person name="Aguilar-Pontes M.V."/>
            <person name="Robinson A.J."/>
            <person name="Andreopoulos B."/>
            <person name="LaButti K."/>
            <person name="Kuo A."/>
            <person name="Mondo S."/>
            <person name="Riley R."/>
            <person name="Otillar R."/>
            <person name="Haridas S."/>
            <person name="Lipzen A."/>
            <person name="Grimwood J."/>
            <person name="Schmutz J."/>
            <person name="Clum A."/>
            <person name="Reid I.D."/>
            <person name="Moisan M.C."/>
            <person name="Butler G."/>
            <person name="Nguyen T.T.M."/>
            <person name="Dewar K."/>
            <person name="Conant G."/>
            <person name="Drula E."/>
            <person name="Henrissat B."/>
            <person name="Hansel C."/>
            <person name="Singer S."/>
            <person name="Hutchinson M.I."/>
            <person name="de Vries R.P."/>
            <person name="Natvig D.O."/>
            <person name="Powell A.J."/>
            <person name="Tsang A."/>
            <person name="Grigoriev I.V."/>
        </authorList>
    </citation>
    <scope>NUCLEOTIDE SEQUENCE [LARGE SCALE GENOMIC DNA]</scope>
    <source>
        <strain evidence="1 2">CBS 494.80</strain>
    </source>
</reference>
<dbReference type="EMBL" id="JAZHXI010000015">
    <property type="protein sequence ID" value="KAL2063401.1"/>
    <property type="molecule type" value="Genomic_DNA"/>
</dbReference>